<keyword evidence="3" id="KW-0732">Signal</keyword>
<feature type="region of interest" description="Disordered" evidence="1">
    <location>
        <begin position="212"/>
        <end position="263"/>
    </location>
</feature>
<dbReference type="AlphaFoldDB" id="A0A8B8HFG1"/>
<feature type="transmembrane region" description="Helical" evidence="2">
    <location>
        <begin position="79"/>
        <end position="103"/>
    </location>
</feature>
<gene>
    <name evidence="5" type="primary">LOC113391699</name>
</gene>
<feature type="signal peptide" evidence="3">
    <location>
        <begin position="1"/>
        <end position="19"/>
    </location>
</feature>
<dbReference type="Proteomes" id="UP001652626">
    <property type="component" value="Chromosome 30"/>
</dbReference>
<protein>
    <submittedName>
        <fullName evidence="5">Cyclin-dependent kinase 12-like</fullName>
    </submittedName>
</protein>
<sequence length="351" mass="39614">MFCCVFVFHLFGFIFATEGNPIYDPTLSRGLELDYNSIQIPSIKPDGEITTITPDPTKETKSTMITTPPVVENSLGINILWIGLGIGIFILVFIVQTVCIIIYTRKVKSARRTIEDIIRSKELNRDDSKARYSKTPGKLIKNPENIEACHYESLPELNKINKKPPPPPIETLPRVPHSNPLPEPLATPNIHIIPPRTVPVNYFHQTASMPRNRERLPTPKEIDYVRDPKPQRSRSPMPLPHEVTAVKPSTLPSRSRKNSLNVRPKHILPAPIVPGENHELLSKLKRRAAMNESTSSSTSSVSPPTLPKPVSQQTKKIARAPSPKLPRPRYENDSDEEWEIEQLKPLNLYNV</sequence>
<accession>A0A8B8HFG1</accession>
<dbReference type="RefSeq" id="XP_026483543.2">
    <property type="nucleotide sequence ID" value="XM_026627758.2"/>
</dbReference>
<feature type="compositionally biased region" description="Low complexity" evidence="1">
    <location>
        <begin position="293"/>
        <end position="311"/>
    </location>
</feature>
<keyword evidence="2" id="KW-1133">Transmembrane helix</keyword>
<evidence type="ECO:0000256" key="1">
    <source>
        <dbReference type="SAM" id="MobiDB-lite"/>
    </source>
</evidence>
<feature type="region of interest" description="Disordered" evidence="1">
    <location>
        <begin position="287"/>
        <end position="338"/>
    </location>
</feature>
<evidence type="ECO:0000256" key="2">
    <source>
        <dbReference type="SAM" id="Phobius"/>
    </source>
</evidence>
<keyword evidence="2" id="KW-0812">Transmembrane</keyword>
<reference evidence="5" key="1">
    <citation type="submission" date="2025-08" db="UniProtKB">
        <authorList>
            <consortium name="RefSeq"/>
        </authorList>
    </citation>
    <scope>IDENTIFICATION</scope>
    <source>
        <tissue evidence="5">Whole body</tissue>
    </source>
</reference>
<proteinExistence type="predicted"/>
<dbReference type="OrthoDB" id="6927606at2759"/>
<feature type="chain" id="PRO_5045115894" evidence="3">
    <location>
        <begin position="20"/>
        <end position="351"/>
    </location>
</feature>
<organism evidence="4 5">
    <name type="scientific">Vanessa tameamea</name>
    <name type="common">Kamehameha butterfly</name>
    <dbReference type="NCBI Taxonomy" id="334116"/>
    <lineage>
        <taxon>Eukaryota</taxon>
        <taxon>Metazoa</taxon>
        <taxon>Ecdysozoa</taxon>
        <taxon>Arthropoda</taxon>
        <taxon>Hexapoda</taxon>
        <taxon>Insecta</taxon>
        <taxon>Pterygota</taxon>
        <taxon>Neoptera</taxon>
        <taxon>Endopterygota</taxon>
        <taxon>Lepidoptera</taxon>
        <taxon>Glossata</taxon>
        <taxon>Ditrysia</taxon>
        <taxon>Papilionoidea</taxon>
        <taxon>Nymphalidae</taxon>
        <taxon>Nymphalinae</taxon>
        <taxon>Vanessa</taxon>
    </lineage>
</organism>
<evidence type="ECO:0000256" key="3">
    <source>
        <dbReference type="SAM" id="SignalP"/>
    </source>
</evidence>
<feature type="compositionally biased region" description="Polar residues" evidence="1">
    <location>
        <begin position="250"/>
        <end position="261"/>
    </location>
</feature>
<keyword evidence="2" id="KW-0472">Membrane</keyword>
<evidence type="ECO:0000313" key="4">
    <source>
        <dbReference type="Proteomes" id="UP001652626"/>
    </source>
</evidence>
<dbReference type="GeneID" id="113391699"/>
<name>A0A8B8HFG1_VANTA</name>
<keyword evidence="4" id="KW-1185">Reference proteome</keyword>
<evidence type="ECO:0000313" key="5">
    <source>
        <dbReference type="RefSeq" id="XP_026483543.2"/>
    </source>
</evidence>
<feature type="compositionally biased region" description="Basic and acidic residues" evidence="1">
    <location>
        <begin position="212"/>
        <end position="230"/>
    </location>
</feature>